<keyword evidence="3" id="KW-1185">Reference proteome</keyword>
<feature type="region of interest" description="Disordered" evidence="1">
    <location>
        <begin position="17"/>
        <end position="55"/>
    </location>
</feature>
<evidence type="ECO:0000313" key="2">
    <source>
        <dbReference type="EMBL" id="QJY46667.1"/>
    </source>
</evidence>
<accession>A0A6M6JIC7</accession>
<evidence type="ECO:0000313" key="3">
    <source>
        <dbReference type="Proteomes" id="UP000505377"/>
    </source>
</evidence>
<reference evidence="2 3" key="1">
    <citation type="submission" date="2020-05" db="EMBL/GenBank/DDBJ databases">
        <authorList>
            <person name="Mo P."/>
        </authorList>
    </citation>
    <scope>NUCLEOTIDE SEQUENCE [LARGE SCALE GENOMIC DNA]</scope>
    <source>
        <strain evidence="2 3">Gen01</strain>
    </source>
</reference>
<dbReference type="RefSeq" id="WP_172158256.1">
    <property type="nucleotide sequence ID" value="NZ_CP053564.1"/>
</dbReference>
<dbReference type="AlphaFoldDB" id="A0A6M6JIC7"/>
<sequence>MISYRVLTAVEPAQIQERSRMPHRHSRLGRSTHQSLKRIWQDRPKDDDTASRSTTPTLAYGCVAHDHCDRPLIDGCPIPLCAHHVREVYVYAQELISERLIPVVDELVAEYQQQDPQTG</sequence>
<evidence type="ECO:0000256" key="1">
    <source>
        <dbReference type="SAM" id="MobiDB-lite"/>
    </source>
</evidence>
<feature type="compositionally biased region" description="Basic and acidic residues" evidence="1">
    <location>
        <begin position="39"/>
        <end position="50"/>
    </location>
</feature>
<proteinExistence type="predicted"/>
<gene>
    <name evidence="2" type="ORF">HOP40_13260</name>
</gene>
<feature type="compositionally biased region" description="Basic residues" evidence="1">
    <location>
        <begin position="21"/>
        <end position="30"/>
    </location>
</feature>
<organism evidence="2 3">
    <name type="scientific">Pseudonocardia broussonetiae</name>
    <dbReference type="NCBI Taxonomy" id="2736640"/>
    <lineage>
        <taxon>Bacteria</taxon>
        <taxon>Bacillati</taxon>
        <taxon>Actinomycetota</taxon>
        <taxon>Actinomycetes</taxon>
        <taxon>Pseudonocardiales</taxon>
        <taxon>Pseudonocardiaceae</taxon>
        <taxon>Pseudonocardia</taxon>
    </lineage>
</organism>
<dbReference type="KEGG" id="pbro:HOP40_13260"/>
<dbReference type="Proteomes" id="UP000505377">
    <property type="component" value="Chromosome"/>
</dbReference>
<name>A0A6M6JIC7_9PSEU</name>
<dbReference type="EMBL" id="CP053564">
    <property type="protein sequence ID" value="QJY46667.1"/>
    <property type="molecule type" value="Genomic_DNA"/>
</dbReference>
<protein>
    <submittedName>
        <fullName evidence="2">Uncharacterized protein</fullName>
    </submittedName>
</protein>